<organism evidence="1 2">
    <name type="scientific">Leptotrichia trevisanii</name>
    <dbReference type="NCBI Taxonomy" id="109328"/>
    <lineage>
        <taxon>Bacteria</taxon>
        <taxon>Fusobacteriati</taxon>
        <taxon>Fusobacteriota</taxon>
        <taxon>Fusobacteriia</taxon>
        <taxon>Fusobacteriales</taxon>
        <taxon>Leptotrichiaceae</taxon>
        <taxon>Leptotrichia</taxon>
    </lineage>
</organism>
<proteinExistence type="predicted"/>
<dbReference type="Proteomes" id="UP000422644">
    <property type="component" value="Chromosome"/>
</dbReference>
<dbReference type="OrthoDB" id="81058at2"/>
<accession>A0A510K024</accession>
<evidence type="ECO:0000313" key="1">
    <source>
        <dbReference type="EMBL" id="BBM44071.1"/>
    </source>
</evidence>
<keyword evidence="2" id="KW-1185">Reference proteome</keyword>
<reference evidence="1 2" key="1">
    <citation type="submission" date="2019-07" db="EMBL/GenBank/DDBJ databases">
        <title>Complete Genome Sequence of Leptotrichia trevisanii Strain JMUB3870.</title>
        <authorList>
            <person name="Watanabe S."/>
            <person name="Cui L."/>
        </authorList>
    </citation>
    <scope>NUCLEOTIDE SEQUENCE [LARGE SCALE GENOMIC DNA]</scope>
    <source>
        <strain evidence="1 2">JMUB3870</strain>
    </source>
</reference>
<name>A0A510K024_9FUSO</name>
<gene>
    <name evidence="1" type="ORF">JMUB3870_0170</name>
</gene>
<sequence>MKKFKIIIEEHVSEEFEVEAENIEEAFNIAEKKYYSGEFVLEPGNVSYKLMSGETVDRKESIEWIEF</sequence>
<dbReference type="RefSeq" id="WP_026748434.1">
    <property type="nucleotide sequence ID" value="NZ_AP019831.1"/>
</dbReference>
<dbReference type="AlphaFoldDB" id="A0A510K024"/>
<evidence type="ECO:0000313" key="2">
    <source>
        <dbReference type="Proteomes" id="UP000422644"/>
    </source>
</evidence>
<dbReference type="EMBL" id="AP019831">
    <property type="protein sequence ID" value="BBM44071.1"/>
    <property type="molecule type" value="Genomic_DNA"/>
</dbReference>
<protein>
    <submittedName>
        <fullName evidence="1">Uncharacterized protein</fullName>
    </submittedName>
</protein>